<reference evidence="2" key="1">
    <citation type="submission" date="2020-05" db="UniProtKB">
        <authorList>
            <consortium name="EnsemblMetazoa"/>
        </authorList>
    </citation>
    <scope>IDENTIFICATION</scope>
    <source>
        <strain evidence="2">Yale</strain>
    </source>
</reference>
<name>A0A1B0GCM2_GLOMM</name>
<evidence type="ECO:0000313" key="3">
    <source>
        <dbReference type="Proteomes" id="UP000092444"/>
    </source>
</evidence>
<protein>
    <submittedName>
        <fullName evidence="2">Uncharacterized protein</fullName>
    </submittedName>
</protein>
<organism evidence="2 3">
    <name type="scientific">Glossina morsitans morsitans</name>
    <name type="common">Savannah tsetse fly</name>
    <dbReference type="NCBI Taxonomy" id="37546"/>
    <lineage>
        <taxon>Eukaryota</taxon>
        <taxon>Metazoa</taxon>
        <taxon>Ecdysozoa</taxon>
        <taxon>Arthropoda</taxon>
        <taxon>Hexapoda</taxon>
        <taxon>Insecta</taxon>
        <taxon>Pterygota</taxon>
        <taxon>Neoptera</taxon>
        <taxon>Endopterygota</taxon>
        <taxon>Diptera</taxon>
        <taxon>Brachycera</taxon>
        <taxon>Muscomorpha</taxon>
        <taxon>Hippoboscoidea</taxon>
        <taxon>Glossinidae</taxon>
        <taxon>Glossina</taxon>
    </lineage>
</organism>
<dbReference type="VEuPathDB" id="VectorBase:GMOY011048"/>
<keyword evidence="3" id="KW-1185">Reference proteome</keyword>
<dbReference type="AlphaFoldDB" id="A0A1B0GCM2"/>
<accession>A0A1B0GCM2</accession>
<dbReference type="EMBL" id="CCAG010002155">
    <property type="status" value="NOT_ANNOTATED_CDS"/>
    <property type="molecule type" value="Genomic_DNA"/>
</dbReference>
<dbReference type="EnsemblMetazoa" id="GMOY011048-RA">
    <property type="protein sequence ID" value="GMOY011048-PA"/>
    <property type="gene ID" value="GMOY011048"/>
</dbReference>
<evidence type="ECO:0000256" key="1">
    <source>
        <dbReference type="SAM" id="Phobius"/>
    </source>
</evidence>
<feature type="transmembrane region" description="Helical" evidence="1">
    <location>
        <begin position="28"/>
        <end position="46"/>
    </location>
</feature>
<keyword evidence="1" id="KW-1133">Transmembrane helix</keyword>
<sequence>MCKNKGKLLPDFGGRFRKQCRNLELRKFYLIFFFIVFVGIETPFTYNVSRYSTPVKEVRRRNPTSGNSDNVKNLDEMNEICKSYIQGRSQKSYFKKNALVANHVTNRKKDLRSACPSCRKMDVDFHKLFKQIENSFNELYKDLQKSTHKVIKLQDSCNACEHSPSFPSISSDVDGVSLPVVAVHPSVENVMYTINDAADDFKKKFQILKTAAIAYIWLSLLAGDQTTVVKHLSPYNLLTITNREFLTSRNELCRF</sequence>
<keyword evidence="1" id="KW-0812">Transmembrane</keyword>
<keyword evidence="1" id="KW-0472">Membrane</keyword>
<dbReference type="Proteomes" id="UP000092444">
    <property type="component" value="Unassembled WGS sequence"/>
</dbReference>
<proteinExistence type="predicted"/>
<evidence type="ECO:0000313" key="2">
    <source>
        <dbReference type="EnsemblMetazoa" id="GMOY011048-PA"/>
    </source>
</evidence>